<evidence type="ECO:0000256" key="5">
    <source>
        <dbReference type="ARBA" id="ARBA00022989"/>
    </source>
</evidence>
<gene>
    <name evidence="11" type="ORF">CLV93_104226</name>
    <name evidence="10" type="ORF">JCM18694_20660</name>
</gene>
<dbReference type="EMBL" id="PYGC01000004">
    <property type="protein sequence ID" value="PSK83296.1"/>
    <property type="molecule type" value="Genomic_DNA"/>
</dbReference>
<feature type="domain" description="Cation efflux protein cytoplasmic" evidence="9">
    <location>
        <begin position="219"/>
        <end position="297"/>
    </location>
</feature>
<dbReference type="InterPro" id="IPR002524">
    <property type="entry name" value="Cation_efflux"/>
</dbReference>
<evidence type="ECO:0000256" key="1">
    <source>
        <dbReference type="ARBA" id="ARBA00004141"/>
    </source>
</evidence>
<dbReference type="NCBIfam" id="TIGR01297">
    <property type="entry name" value="CDF"/>
    <property type="match status" value="1"/>
</dbReference>
<sequence length="314" mass="34363">MMGEQNRVRTIQHVTLVGSAVNLLLTLGKIVAGVVGKSSAMLADGVHSLSDLITDVIVLVFVRISGKKRDKNHRYGHGKYETFATMLISFALLFVGIGILWTGARKIVASFHGVVIEQPGYIALYAALISIVSKEGLYWYTKIIGSRVNSRAVVANAWHHRSDAFSSVGTALGISGAILLGEKWRVLDPIAGVIVSFFILKVAWDIAHPSIRELLEEALPDETEEVISGIIRTTPGVKDFHQVRTRKIGDIIAIEAHVKVDKTLTVVESHHIATAIEKSIRAKFGRQTHIGIHIEPYSERAPEDPNDTGTLDIQ</sequence>
<dbReference type="InterPro" id="IPR027469">
    <property type="entry name" value="Cation_efflux_TMD_sf"/>
</dbReference>
<evidence type="ECO:0000256" key="7">
    <source>
        <dbReference type="SAM" id="Phobius"/>
    </source>
</evidence>
<feature type="domain" description="Cation efflux protein transmembrane" evidence="8">
    <location>
        <begin position="16"/>
        <end position="215"/>
    </location>
</feature>
<dbReference type="Proteomes" id="UP000240621">
    <property type="component" value="Unassembled WGS sequence"/>
</dbReference>
<feature type="transmembrane region" description="Helical" evidence="7">
    <location>
        <begin position="122"/>
        <end position="141"/>
    </location>
</feature>
<accession>A0A2P8CEB0</accession>
<organism evidence="11 12">
    <name type="scientific">Prolixibacter denitrificans</name>
    <dbReference type="NCBI Taxonomy" id="1541063"/>
    <lineage>
        <taxon>Bacteria</taxon>
        <taxon>Pseudomonadati</taxon>
        <taxon>Bacteroidota</taxon>
        <taxon>Bacteroidia</taxon>
        <taxon>Marinilabiliales</taxon>
        <taxon>Prolixibacteraceae</taxon>
        <taxon>Prolixibacter</taxon>
    </lineage>
</organism>
<keyword evidence="3" id="KW-0813">Transport</keyword>
<evidence type="ECO:0000313" key="11">
    <source>
        <dbReference type="EMBL" id="PSK83296.1"/>
    </source>
</evidence>
<comment type="caution">
    <text evidence="11">The sequence shown here is derived from an EMBL/GenBank/DDBJ whole genome shotgun (WGS) entry which is preliminary data.</text>
</comment>
<evidence type="ECO:0000259" key="9">
    <source>
        <dbReference type="Pfam" id="PF16916"/>
    </source>
</evidence>
<dbReference type="GO" id="GO:0016020">
    <property type="term" value="C:membrane"/>
    <property type="evidence" value="ECO:0007669"/>
    <property type="project" value="UniProtKB-SubCell"/>
</dbReference>
<dbReference type="Pfam" id="PF01545">
    <property type="entry name" value="Cation_efflux"/>
    <property type="match status" value="1"/>
</dbReference>
<keyword evidence="5 7" id="KW-1133">Transmembrane helix</keyword>
<evidence type="ECO:0000313" key="12">
    <source>
        <dbReference type="Proteomes" id="UP000240621"/>
    </source>
</evidence>
<dbReference type="InterPro" id="IPR050291">
    <property type="entry name" value="CDF_Transporter"/>
</dbReference>
<evidence type="ECO:0000313" key="13">
    <source>
        <dbReference type="Proteomes" id="UP000396862"/>
    </source>
</evidence>
<keyword evidence="13" id="KW-1185">Reference proteome</keyword>
<dbReference type="Pfam" id="PF16916">
    <property type="entry name" value="ZT_dimer"/>
    <property type="match status" value="1"/>
</dbReference>
<comment type="similarity">
    <text evidence="2">Belongs to the cation diffusion facilitator (CDF) transporter (TC 2.A.4) family.</text>
</comment>
<evidence type="ECO:0000256" key="3">
    <source>
        <dbReference type="ARBA" id="ARBA00022448"/>
    </source>
</evidence>
<feature type="transmembrane region" description="Helical" evidence="7">
    <location>
        <begin position="41"/>
        <end position="62"/>
    </location>
</feature>
<dbReference type="RefSeq" id="WP_170108916.1">
    <property type="nucleotide sequence ID" value="NZ_BLAU01000001.1"/>
</dbReference>
<reference evidence="10 13" key="2">
    <citation type="submission" date="2019-10" db="EMBL/GenBank/DDBJ databases">
        <title>Prolixibacter strains distinguished by the presence of nitrate reductase genes were adept at nitrate-dependent anaerobic corrosion of metallic iron and carbon steel.</title>
        <authorList>
            <person name="Iino T."/>
            <person name="Shono N."/>
            <person name="Ito K."/>
            <person name="Nakamura R."/>
            <person name="Sueoka K."/>
            <person name="Harayama S."/>
            <person name="Ohkuma M."/>
        </authorList>
    </citation>
    <scope>NUCLEOTIDE SEQUENCE [LARGE SCALE GENOMIC DNA]</scope>
    <source>
        <strain evidence="10 13">MIC1-1</strain>
    </source>
</reference>
<dbReference type="SUPFAM" id="SSF161111">
    <property type="entry name" value="Cation efflux protein transmembrane domain-like"/>
    <property type="match status" value="1"/>
</dbReference>
<comment type="subcellular location">
    <subcellularLocation>
        <location evidence="1">Membrane</location>
        <topology evidence="1">Multi-pass membrane protein</topology>
    </subcellularLocation>
</comment>
<protein>
    <submittedName>
        <fullName evidence="11">Cation diffusion facilitator family transporter</fullName>
    </submittedName>
    <submittedName>
        <fullName evidence="10">Cation efflux system protein</fullName>
    </submittedName>
</protein>
<reference evidence="11 12" key="1">
    <citation type="submission" date="2018-03" db="EMBL/GenBank/DDBJ databases">
        <title>Genomic Encyclopedia of Archaeal and Bacterial Type Strains, Phase II (KMG-II): from individual species to whole genera.</title>
        <authorList>
            <person name="Goeker M."/>
        </authorList>
    </citation>
    <scope>NUCLEOTIDE SEQUENCE [LARGE SCALE GENOMIC DNA]</scope>
    <source>
        <strain evidence="11 12">DSM 27267</strain>
    </source>
</reference>
<feature type="transmembrane region" description="Helical" evidence="7">
    <location>
        <begin position="12"/>
        <end position="35"/>
    </location>
</feature>
<dbReference type="InterPro" id="IPR027470">
    <property type="entry name" value="Cation_efflux_CTD"/>
</dbReference>
<evidence type="ECO:0000256" key="2">
    <source>
        <dbReference type="ARBA" id="ARBA00008114"/>
    </source>
</evidence>
<dbReference type="Proteomes" id="UP000396862">
    <property type="component" value="Unassembled WGS sequence"/>
</dbReference>
<feature type="transmembrane region" description="Helical" evidence="7">
    <location>
        <begin position="83"/>
        <end position="102"/>
    </location>
</feature>
<evidence type="ECO:0000313" key="10">
    <source>
        <dbReference type="EMBL" id="GET21820.1"/>
    </source>
</evidence>
<dbReference type="GO" id="GO:0008324">
    <property type="term" value="F:monoatomic cation transmembrane transporter activity"/>
    <property type="evidence" value="ECO:0007669"/>
    <property type="project" value="InterPro"/>
</dbReference>
<dbReference type="InterPro" id="IPR036837">
    <property type="entry name" value="Cation_efflux_CTD_sf"/>
</dbReference>
<dbReference type="SUPFAM" id="SSF160240">
    <property type="entry name" value="Cation efflux protein cytoplasmic domain-like"/>
    <property type="match status" value="1"/>
</dbReference>
<dbReference type="PANTHER" id="PTHR43840:SF15">
    <property type="entry name" value="MITOCHONDRIAL METAL TRANSPORTER 1-RELATED"/>
    <property type="match status" value="1"/>
</dbReference>
<dbReference type="Gene3D" id="3.30.70.1350">
    <property type="entry name" value="Cation efflux protein, cytoplasmic domain"/>
    <property type="match status" value="1"/>
</dbReference>
<evidence type="ECO:0000256" key="6">
    <source>
        <dbReference type="ARBA" id="ARBA00023136"/>
    </source>
</evidence>
<proteinExistence type="inferred from homology"/>
<name>A0A2P8CEB0_9BACT</name>
<dbReference type="AlphaFoldDB" id="A0A2P8CEB0"/>
<dbReference type="Gene3D" id="1.20.1510.10">
    <property type="entry name" value="Cation efflux protein transmembrane domain"/>
    <property type="match status" value="1"/>
</dbReference>
<evidence type="ECO:0000259" key="8">
    <source>
        <dbReference type="Pfam" id="PF01545"/>
    </source>
</evidence>
<dbReference type="PANTHER" id="PTHR43840">
    <property type="entry name" value="MITOCHONDRIAL METAL TRANSPORTER 1-RELATED"/>
    <property type="match status" value="1"/>
</dbReference>
<dbReference type="EMBL" id="BLAU01000001">
    <property type="protein sequence ID" value="GET21820.1"/>
    <property type="molecule type" value="Genomic_DNA"/>
</dbReference>
<dbReference type="FunFam" id="1.20.1510.10:FF:000006">
    <property type="entry name" value="Divalent cation efflux transporter"/>
    <property type="match status" value="1"/>
</dbReference>
<evidence type="ECO:0000256" key="4">
    <source>
        <dbReference type="ARBA" id="ARBA00022692"/>
    </source>
</evidence>
<keyword evidence="6 7" id="KW-0472">Membrane</keyword>
<keyword evidence="4 7" id="KW-0812">Transmembrane</keyword>
<dbReference type="InterPro" id="IPR058533">
    <property type="entry name" value="Cation_efflux_TM"/>
</dbReference>